<feature type="region of interest" description="Disordered" evidence="1">
    <location>
        <begin position="52"/>
        <end position="71"/>
    </location>
</feature>
<accession>A0A1R4H6R0</accession>
<organism evidence="3 4">
    <name type="scientific">Crenothrix polyspora</name>
    <dbReference type="NCBI Taxonomy" id="360316"/>
    <lineage>
        <taxon>Bacteria</taxon>
        <taxon>Pseudomonadati</taxon>
        <taxon>Pseudomonadota</taxon>
        <taxon>Gammaproteobacteria</taxon>
        <taxon>Methylococcales</taxon>
        <taxon>Crenotrichaceae</taxon>
        <taxon>Crenothrix</taxon>
    </lineage>
</organism>
<sequence>MADHDVPLALNFITVVLTMMRMVMEVVMVIVVVVGMVFMMKVSANENKLDKTVRDYGDDAEKNDETDQKNE</sequence>
<keyword evidence="2" id="KW-1133">Transmembrane helix</keyword>
<keyword evidence="4" id="KW-1185">Reference proteome</keyword>
<name>A0A1R4H6R0_9GAMM</name>
<dbReference type="RefSeq" id="WP_087143178.1">
    <property type="nucleotide sequence ID" value="NZ_FUKI01000097.1"/>
</dbReference>
<keyword evidence="2" id="KW-0812">Transmembrane</keyword>
<dbReference type="EMBL" id="FUKI01000097">
    <property type="protein sequence ID" value="SJM91955.1"/>
    <property type="molecule type" value="Genomic_DNA"/>
</dbReference>
<gene>
    <name evidence="3" type="ORF">CRENPOLYSF1_230002</name>
</gene>
<evidence type="ECO:0000313" key="4">
    <source>
        <dbReference type="Proteomes" id="UP000195667"/>
    </source>
</evidence>
<feature type="transmembrane region" description="Helical" evidence="2">
    <location>
        <begin position="12"/>
        <end position="38"/>
    </location>
</feature>
<proteinExistence type="predicted"/>
<keyword evidence="2" id="KW-0472">Membrane</keyword>
<protein>
    <submittedName>
        <fullName evidence="3">Uncharacterized protein</fullName>
    </submittedName>
</protein>
<reference evidence="4" key="1">
    <citation type="submission" date="2017-02" db="EMBL/GenBank/DDBJ databases">
        <authorList>
            <person name="Daims H."/>
        </authorList>
    </citation>
    <scope>NUCLEOTIDE SEQUENCE [LARGE SCALE GENOMIC DNA]</scope>
</reference>
<evidence type="ECO:0000256" key="2">
    <source>
        <dbReference type="SAM" id="Phobius"/>
    </source>
</evidence>
<evidence type="ECO:0000313" key="3">
    <source>
        <dbReference type="EMBL" id="SJM91955.1"/>
    </source>
</evidence>
<dbReference type="Proteomes" id="UP000195667">
    <property type="component" value="Unassembled WGS sequence"/>
</dbReference>
<dbReference type="AlphaFoldDB" id="A0A1R4H6R0"/>
<evidence type="ECO:0000256" key="1">
    <source>
        <dbReference type="SAM" id="MobiDB-lite"/>
    </source>
</evidence>